<sequence>MLGYVQLSHHTVAVPGSGSAWKQQRLEELSGCDENDGTPSFHVKENVFGRHIVKDISSGSAIAFAAKSMNMQLIIITFGHQVWP</sequence>
<reference evidence="1 2" key="1">
    <citation type="journal article" date="2023" name="IMA Fungus">
        <title>Comparative genomic study of the Penicillium genus elucidates a diverse pangenome and 15 lateral gene transfer events.</title>
        <authorList>
            <person name="Petersen C."/>
            <person name="Sorensen T."/>
            <person name="Nielsen M.R."/>
            <person name="Sondergaard T.E."/>
            <person name="Sorensen J.L."/>
            <person name="Fitzpatrick D.A."/>
            <person name="Frisvad J.C."/>
            <person name="Nielsen K.L."/>
        </authorList>
    </citation>
    <scope>NUCLEOTIDE SEQUENCE [LARGE SCALE GENOMIC DNA]</scope>
    <source>
        <strain evidence="1 2">IBT 29057</strain>
    </source>
</reference>
<accession>A0AAD6GKW4</accession>
<protein>
    <submittedName>
        <fullName evidence="1">Uncharacterized protein</fullName>
    </submittedName>
</protein>
<keyword evidence="2" id="KW-1185">Reference proteome</keyword>
<organism evidence="1 2">
    <name type="scientific">Penicillium hetheringtonii</name>
    <dbReference type="NCBI Taxonomy" id="911720"/>
    <lineage>
        <taxon>Eukaryota</taxon>
        <taxon>Fungi</taxon>
        <taxon>Dikarya</taxon>
        <taxon>Ascomycota</taxon>
        <taxon>Pezizomycotina</taxon>
        <taxon>Eurotiomycetes</taxon>
        <taxon>Eurotiomycetidae</taxon>
        <taxon>Eurotiales</taxon>
        <taxon>Aspergillaceae</taxon>
        <taxon>Penicillium</taxon>
    </lineage>
</organism>
<dbReference type="EMBL" id="JAQJAC010000010">
    <property type="protein sequence ID" value="KAJ5568836.1"/>
    <property type="molecule type" value="Genomic_DNA"/>
</dbReference>
<name>A0AAD6GKW4_9EURO</name>
<dbReference type="AlphaFoldDB" id="A0AAD6GKW4"/>
<comment type="caution">
    <text evidence="1">The sequence shown here is derived from an EMBL/GenBank/DDBJ whole genome shotgun (WGS) entry which is preliminary data.</text>
</comment>
<dbReference type="Proteomes" id="UP001216150">
    <property type="component" value="Unassembled WGS sequence"/>
</dbReference>
<evidence type="ECO:0000313" key="2">
    <source>
        <dbReference type="Proteomes" id="UP001216150"/>
    </source>
</evidence>
<evidence type="ECO:0000313" key="1">
    <source>
        <dbReference type="EMBL" id="KAJ5568836.1"/>
    </source>
</evidence>
<gene>
    <name evidence="1" type="ORF">N7450_011322</name>
</gene>
<proteinExistence type="predicted"/>